<dbReference type="RefSeq" id="WP_064231169.1">
    <property type="nucleotide sequence ID" value="NZ_LVZK01000001.1"/>
</dbReference>
<dbReference type="EMBL" id="LVZK01000001">
    <property type="protein sequence ID" value="OAP86333.1"/>
    <property type="molecule type" value="Genomic_DNA"/>
</dbReference>
<evidence type="ECO:0000256" key="1">
    <source>
        <dbReference type="ARBA" id="ARBA00004651"/>
    </source>
</evidence>
<protein>
    <recommendedName>
        <fullName evidence="8">Major facilitator superfamily (MFS) profile domain-containing protein</fullName>
    </recommendedName>
</protein>
<feature type="transmembrane region" description="Helical" evidence="7">
    <location>
        <begin position="402"/>
        <end position="424"/>
    </location>
</feature>
<dbReference type="OrthoDB" id="9812221at2"/>
<evidence type="ECO:0000313" key="9">
    <source>
        <dbReference type="EMBL" id="OAP86333.1"/>
    </source>
</evidence>
<feature type="transmembrane region" description="Helical" evidence="7">
    <location>
        <begin position="154"/>
        <end position="172"/>
    </location>
</feature>
<feature type="transmembrane region" description="Helical" evidence="7">
    <location>
        <begin position="314"/>
        <end position="335"/>
    </location>
</feature>
<feature type="transmembrane region" description="Helical" evidence="7">
    <location>
        <begin position="125"/>
        <end position="148"/>
    </location>
</feature>
<dbReference type="InterPro" id="IPR020846">
    <property type="entry name" value="MFS_dom"/>
</dbReference>
<dbReference type="GO" id="GO:0005886">
    <property type="term" value="C:plasma membrane"/>
    <property type="evidence" value="ECO:0007669"/>
    <property type="project" value="UniProtKB-SubCell"/>
</dbReference>
<keyword evidence="5 7" id="KW-0472">Membrane</keyword>
<feature type="region of interest" description="Disordered" evidence="6">
    <location>
        <begin position="1"/>
        <end position="52"/>
    </location>
</feature>
<evidence type="ECO:0000256" key="6">
    <source>
        <dbReference type="SAM" id="MobiDB-lite"/>
    </source>
</evidence>
<dbReference type="PROSITE" id="PS50850">
    <property type="entry name" value="MFS"/>
    <property type="match status" value="1"/>
</dbReference>
<organism evidence="9 10">
    <name type="scientific">Peptidiphaga gingivicola</name>
    <dbReference type="NCBI Taxonomy" id="2741497"/>
    <lineage>
        <taxon>Bacteria</taxon>
        <taxon>Bacillati</taxon>
        <taxon>Actinomycetota</taxon>
        <taxon>Actinomycetes</taxon>
        <taxon>Actinomycetales</taxon>
        <taxon>Actinomycetaceae</taxon>
        <taxon>Peptidiphaga</taxon>
    </lineage>
</organism>
<evidence type="ECO:0000313" key="10">
    <source>
        <dbReference type="Proteomes" id="UP000078368"/>
    </source>
</evidence>
<feature type="transmembrane region" description="Helical" evidence="7">
    <location>
        <begin position="373"/>
        <end position="393"/>
    </location>
</feature>
<keyword evidence="2" id="KW-1003">Cell membrane</keyword>
<feature type="transmembrane region" description="Helical" evidence="7">
    <location>
        <begin position="59"/>
        <end position="81"/>
    </location>
</feature>
<dbReference type="Gene3D" id="1.20.1250.20">
    <property type="entry name" value="MFS general substrate transporter like domains"/>
    <property type="match status" value="1"/>
</dbReference>
<feature type="transmembrane region" description="Helical" evidence="7">
    <location>
        <begin position="211"/>
        <end position="230"/>
    </location>
</feature>
<dbReference type="InterPro" id="IPR036259">
    <property type="entry name" value="MFS_trans_sf"/>
</dbReference>
<evidence type="ECO:0000256" key="2">
    <source>
        <dbReference type="ARBA" id="ARBA00022475"/>
    </source>
</evidence>
<evidence type="ECO:0000256" key="7">
    <source>
        <dbReference type="SAM" id="Phobius"/>
    </source>
</evidence>
<feature type="transmembrane region" description="Helical" evidence="7">
    <location>
        <begin position="277"/>
        <end position="302"/>
    </location>
</feature>
<keyword evidence="10" id="KW-1185">Reference proteome</keyword>
<accession>A0A179B516</accession>
<dbReference type="GO" id="GO:0022857">
    <property type="term" value="F:transmembrane transporter activity"/>
    <property type="evidence" value="ECO:0007669"/>
    <property type="project" value="InterPro"/>
</dbReference>
<dbReference type="Pfam" id="PF07690">
    <property type="entry name" value="MFS_1"/>
    <property type="match status" value="1"/>
</dbReference>
<feature type="transmembrane region" description="Helical" evidence="7">
    <location>
        <begin position="184"/>
        <end position="205"/>
    </location>
</feature>
<feature type="transmembrane region" description="Helical" evidence="7">
    <location>
        <begin position="342"/>
        <end position="361"/>
    </location>
</feature>
<dbReference type="Proteomes" id="UP000078368">
    <property type="component" value="Unassembled WGS sequence"/>
</dbReference>
<feature type="domain" description="Major facilitator superfamily (MFS) profile" evidence="8">
    <location>
        <begin position="59"/>
        <end position="454"/>
    </location>
</feature>
<keyword evidence="4 7" id="KW-1133">Transmembrane helix</keyword>
<name>A0A179B516_9ACTO</name>
<dbReference type="PANTHER" id="PTHR43124">
    <property type="entry name" value="PURINE EFFLUX PUMP PBUE"/>
    <property type="match status" value="1"/>
</dbReference>
<evidence type="ECO:0000259" key="8">
    <source>
        <dbReference type="PROSITE" id="PS50850"/>
    </source>
</evidence>
<dbReference type="STRING" id="1823756.A4H34_04040"/>
<proteinExistence type="predicted"/>
<comment type="caution">
    <text evidence="9">The sequence shown here is derived from an EMBL/GenBank/DDBJ whole genome shotgun (WGS) entry which is preliminary data.</text>
</comment>
<feature type="transmembrane region" description="Helical" evidence="7">
    <location>
        <begin position="430"/>
        <end position="451"/>
    </location>
</feature>
<dbReference type="AlphaFoldDB" id="A0A179B516"/>
<keyword evidence="3 7" id="KW-0812">Transmembrane</keyword>
<comment type="subcellular location">
    <subcellularLocation>
        <location evidence="1">Cell membrane</location>
        <topology evidence="1">Multi-pass membrane protein</topology>
    </subcellularLocation>
</comment>
<feature type="transmembrane region" description="Helical" evidence="7">
    <location>
        <begin position="93"/>
        <end position="113"/>
    </location>
</feature>
<sequence length="454" mass="44975">MSHTENEASSGKETAEDPKGAADVSEAEMGRAGRGGKPSANEAGSPAGKRNGSGTARPAVILGGAVAFLVGCDSMVVAPIAPEILQSWGASASLSALLVAAYALAYAATSPFFGALADYRGRRPVAVAGLAVFGAGTALTFAAPNLAMGLACRALAGLGAGMVMPTVFGEVVSRSTPQTRGANVGVVTGMLLSATVVGVPIGSLLASAVGWQWTFLLIAIPGFLAIFPAVRVFSGVGRQTADVRAGDGESATGDGPRGGASAAVAGMLKAALTHRGLLFLLLSTGLWHAGFAVAYTSIGAFYEDRYGFGAAEMSWVTLAAGAAGIVGAVVGGRLLARWHAAYYTAVAGGAAALGVTAVVFSPGPVAVTVLGQMVWSVGVVAAQPAFMTLAATLNPRLQGTALALNGAAQYFAQFVASSAGAAILTATGSFAWLGGASAALAAISAIVIRGVRTR</sequence>
<dbReference type="SUPFAM" id="SSF103473">
    <property type="entry name" value="MFS general substrate transporter"/>
    <property type="match status" value="1"/>
</dbReference>
<dbReference type="PANTHER" id="PTHR43124:SF3">
    <property type="entry name" value="CHLORAMPHENICOL EFFLUX PUMP RV0191"/>
    <property type="match status" value="1"/>
</dbReference>
<evidence type="ECO:0000256" key="5">
    <source>
        <dbReference type="ARBA" id="ARBA00023136"/>
    </source>
</evidence>
<reference evidence="9 10" key="1">
    <citation type="submission" date="2016-04" db="EMBL/GenBank/DDBJ databases">
        <title>Peptidophaga gingivicola gen. nov., sp. nov., isolated from human subgingival plaque.</title>
        <authorList>
            <person name="Beall C.J."/>
            <person name="Mokrzan E.M."/>
            <person name="Griffen A.L."/>
            <person name="Leys E.J."/>
        </authorList>
    </citation>
    <scope>NUCLEOTIDE SEQUENCE [LARGE SCALE GENOMIC DNA]</scope>
    <source>
        <strain evidence="9 10">BA112</strain>
    </source>
</reference>
<dbReference type="InterPro" id="IPR050189">
    <property type="entry name" value="MFS_Efflux_Transporters"/>
</dbReference>
<evidence type="ECO:0000256" key="3">
    <source>
        <dbReference type="ARBA" id="ARBA00022692"/>
    </source>
</evidence>
<gene>
    <name evidence="9" type="ORF">A4H34_04040</name>
</gene>
<evidence type="ECO:0000256" key="4">
    <source>
        <dbReference type="ARBA" id="ARBA00022989"/>
    </source>
</evidence>
<dbReference type="InterPro" id="IPR011701">
    <property type="entry name" value="MFS"/>
</dbReference>